<proteinExistence type="inferred from homology"/>
<evidence type="ECO:0000256" key="10">
    <source>
        <dbReference type="SAM" id="MobiDB-lite"/>
    </source>
</evidence>
<keyword evidence="8" id="KW-0496">Mitochondrion</keyword>
<evidence type="ECO:0000313" key="11">
    <source>
        <dbReference type="EMBL" id="CEK53262.1"/>
    </source>
</evidence>
<evidence type="ECO:0000256" key="1">
    <source>
        <dbReference type="ARBA" id="ARBA00004273"/>
    </source>
</evidence>
<sequence>GNPSLTLKKGVAAMASKVVKRVSHSAVDWARFAQVCPKAQVDTLRNIKTKHDSFINKVHQLPENLPKIDFSAYKARLPDPSMADRFQKAYEALKVPYPTDKDNLLQKVEAEKVEQDKSIKQFIADVQKEAAGSKLFLSKLDTVPKLNEMTIEVYNYYFPDTAADPQRPTIWPHHEEDQPYNRKEGESDEHH</sequence>
<name>A0A0B6YA88_9EUPU</name>
<keyword evidence="4" id="KW-0138">CF(0)</keyword>
<accession>A0A0B6YA88</accession>
<dbReference type="GO" id="GO:0015078">
    <property type="term" value="F:proton transmembrane transporter activity"/>
    <property type="evidence" value="ECO:0007669"/>
    <property type="project" value="InterPro"/>
</dbReference>
<evidence type="ECO:0000256" key="4">
    <source>
        <dbReference type="ARBA" id="ARBA00022547"/>
    </source>
</evidence>
<feature type="compositionally biased region" description="Basic and acidic residues" evidence="10">
    <location>
        <begin position="172"/>
        <end position="191"/>
    </location>
</feature>
<dbReference type="PANTHER" id="PTHR12700">
    <property type="entry name" value="ATP SYNTHASE SUBUNIT D, MITOCHONDRIAL"/>
    <property type="match status" value="1"/>
</dbReference>
<evidence type="ECO:0000256" key="8">
    <source>
        <dbReference type="ARBA" id="ARBA00023128"/>
    </source>
</evidence>
<keyword evidence="6" id="KW-0999">Mitochondrion inner membrane</keyword>
<evidence type="ECO:0000256" key="3">
    <source>
        <dbReference type="ARBA" id="ARBA00022448"/>
    </source>
</evidence>
<protein>
    <submittedName>
        <fullName evidence="11">Uncharacterized protein</fullName>
    </submittedName>
</protein>
<evidence type="ECO:0000256" key="5">
    <source>
        <dbReference type="ARBA" id="ARBA00022781"/>
    </source>
</evidence>
<dbReference type="GO" id="GO:0015986">
    <property type="term" value="P:proton motive force-driven ATP synthesis"/>
    <property type="evidence" value="ECO:0007669"/>
    <property type="project" value="InterPro"/>
</dbReference>
<keyword evidence="9" id="KW-0472">Membrane</keyword>
<dbReference type="InterPro" id="IPR008689">
    <property type="entry name" value="ATP_synth_F0_dsu_mt"/>
</dbReference>
<dbReference type="InterPro" id="IPR036228">
    <property type="entry name" value="ATP_synth_F0_dsu_sf_mt"/>
</dbReference>
<dbReference type="PIRSF" id="PIRSF005514">
    <property type="entry name" value="ATPase_F0_D_mt"/>
    <property type="match status" value="1"/>
</dbReference>
<comment type="subcellular location">
    <subcellularLocation>
        <location evidence="1">Mitochondrion inner membrane</location>
    </subcellularLocation>
</comment>
<evidence type="ECO:0000256" key="7">
    <source>
        <dbReference type="ARBA" id="ARBA00023065"/>
    </source>
</evidence>
<dbReference type="AlphaFoldDB" id="A0A0B6YA88"/>
<dbReference type="EMBL" id="HACG01006397">
    <property type="protein sequence ID" value="CEK53262.1"/>
    <property type="molecule type" value="Transcribed_RNA"/>
</dbReference>
<dbReference type="SUPFAM" id="SSF161065">
    <property type="entry name" value="ATP synthase D chain-like"/>
    <property type="match status" value="1"/>
</dbReference>
<reference evidence="11" key="1">
    <citation type="submission" date="2014-12" db="EMBL/GenBank/DDBJ databases">
        <title>Insight into the proteome of Arion vulgaris.</title>
        <authorList>
            <person name="Aradska J."/>
            <person name="Bulat T."/>
            <person name="Smidak R."/>
            <person name="Sarate P."/>
            <person name="Gangsoo J."/>
            <person name="Sialana F."/>
            <person name="Bilban M."/>
            <person name="Lubec G."/>
        </authorList>
    </citation>
    <scope>NUCLEOTIDE SEQUENCE</scope>
    <source>
        <tissue evidence="11">Skin</tissue>
    </source>
</reference>
<evidence type="ECO:0000256" key="9">
    <source>
        <dbReference type="ARBA" id="ARBA00023136"/>
    </source>
</evidence>
<comment type="similarity">
    <text evidence="2">Belongs to the ATPase d subunit family.</text>
</comment>
<keyword evidence="5" id="KW-0375">Hydrogen ion transport</keyword>
<dbReference type="GO" id="GO:0005743">
    <property type="term" value="C:mitochondrial inner membrane"/>
    <property type="evidence" value="ECO:0007669"/>
    <property type="project" value="UniProtKB-SubCell"/>
</dbReference>
<keyword evidence="3" id="KW-0813">Transport</keyword>
<dbReference type="GO" id="GO:0045259">
    <property type="term" value="C:proton-transporting ATP synthase complex"/>
    <property type="evidence" value="ECO:0007669"/>
    <property type="project" value="UniProtKB-KW"/>
</dbReference>
<evidence type="ECO:0000256" key="6">
    <source>
        <dbReference type="ARBA" id="ARBA00022792"/>
    </source>
</evidence>
<dbReference type="Pfam" id="PF05873">
    <property type="entry name" value="Mt_ATP-synt_D"/>
    <property type="match status" value="1"/>
</dbReference>
<organism evidence="11">
    <name type="scientific">Arion vulgaris</name>
    <dbReference type="NCBI Taxonomy" id="1028688"/>
    <lineage>
        <taxon>Eukaryota</taxon>
        <taxon>Metazoa</taxon>
        <taxon>Spiralia</taxon>
        <taxon>Lophotrochozoa</taxon>
        <taxon>Mollusca</taxon>
        <taxon>Gastropoda</taxon>
        <taxon>Heterobranchia</taxon>
        <taxon>Euthyneura</taxon>
        <taxon>Panpulmonata</taxon>
        <taxon>Eupulmonata</taxon>
        <taxon>Stylommatophora</taxon>
        <taxon>Helicina</taxon>
        <taxon>Arionoidea</taxon>
        <taxon>Arionidae</taxon>
        <taxon>Arion</taxon>
    </lineage>
</organism>
<feature type="region of interest" description="Disordered" evidence="10">
    <location>
        <begin position="165"/>
        <end position="191"/>
    </location>
</feature>
<evidence type="ECO:0000256" key="2">
    <source>
        <dbReference type="ARBA" id="ARBA00006842"/>
    </source>
</evidence>
<feature type="non-terminal residue" evidence="11">
    <location>
        <position position="1"/>
    </location>
</feature>
<keyword evidence="7" id="KW-0406">Ion transport</keyword>
<dbReference type="Gene3D" id="6.10.280.70">
    <property type="match status" value="1"/>
</dbReference>
<gene>
    <name evidence="11" type="primary">ORF19672</name>
</gene>